<feature type="non-terminal residue" evidence="3">
    <location>
        <position position="1"/>
    </location>
</feature>
<reference evidence="3" key="1">
    <citation type="submission" date="2021-02" db="EMBL/GenBank/DDBJ databases">
        <authorList>
            <person name="Dougan E. K."/>
            <person name="Rhodes N."/>
            <person name="Thang M."/>
            <person name="Chan C."/>
        </authorList>
    </citation>
    <scope>NUCLEOTIDE SEQUENCE</scope>
</reference>
<feature type="transmembrane region" description="Helical" evidence="2">
    <location>
        <begin position="55"/>
        <end position="76"/>
    </location>
</feature>
<keyword evidence="2" id="KW-0472">Membrane</keyword>
<sequence length="201" mass="21817">DQPVDRPEQLLFCRGPWTGLFELGVLTLTLLGVSTPSFLRQFWPSSSNGLRALRHLLYSMMMTQLVIVVILVSQFASDMERRDRCSTALLLWGSTALVFVLHGWLHRLSGPCFARVGDALTAREGPAGLRGPCSALLQQLLAALSVVVLFCIGLRVADRAGFNFQALVVAKTAQQAEGSERAPASLRGSTQSFESESPSKG</sequence>
<feature type="transmembrane region" description="Helical" evidence="2">
    <location>
        <begin position="20"/>
        <end position="43"/>
    </location>
</feature>
<feature type="transmembrane region" description="Helical" evidence="2">
    <location>
        <begin position="88"/>
        <end position="105"/>
    </location>
</feature>
<feature type="transmembrane region" description="Helical" evidence="2">
    <location>
        <begin position="136"/>
        <end position="157"/>
    </location>
</feature>
<keyword evidence="2" id="KW-1133">Transmembrane helix</keyword>
<dbReference type="AlphaFoldDB" id="A0A813DND7"/>
<name>A0A813DND7_POLGL</name>
<feature type="non-terminal residue" evidence="3">
    <location>
        <position position="201"/>
    </location>
</feature>
<keyword evidence="4" id="KW-1185">Reference proteome</keyword>
<accession>A0A813DND7</accession>
<gene>
    <name evidence="3" type="ORF">PGLA1383_LOCUS6833</name>
</gene>
<feature type="region of interest" description="Disordered" evidence="1">
    <location>
        <begin position="175"/>
        <end position="201"/>
    </location>
</feature>
<evidence type="ECO:0000313" key="4">
    <source>
        <dbReference type="Proteomes" id="UP000654075"/>
    </source>
</evidence>
<evidence type="ECO:0000313" key="3">
    <source>
        <dbReference type="EMBL" id="CAE8588014.1"/>
    </source>
</evidence>
<dbReference type="Proteomes" id="UP000654075">
    <property type="component" value="Unassembled WGS sequence"/>
</dbReference>
<evidence type="ECO:0000256" key="1">
    <source>
        <dbReference type="SAM" id="MobiDB-lite"/>
    </source>
</evidence>
<evidence type="ECO:0000256" key="2">
    <source>
        <dbReference type="SAM" id="Phobius"/>
    </source>
</evidence>
<organism evidence="3 4">
    <name type="scientific">Polarella glacialis</name>
    <name type="common">Dinoflagellate</name>
    <dbReference type="NCBI Taxonomy" id="89957"/>
    <lineage>
        <taxon>Eukaryota</taxon>
        <taxon>Sar</taxon>
        <taxon>Alveolata</taxon>
        <taxon>Dinophyceae</taxon>
        <taxon>Suessiales</taxon>
        <taxon>Suessiaceae</taxon>
        <taxon>Polarella</taxon>
    </lineage>
</organism>
<dbReference type="EMBL" id="CAJNNV010002891">
    <property type="protein sequence ID" value="CAE8588014.1"/>
    <property type="molecule type" value="Genomic_DNA"/>
</dbReference>
<protein>
    <submittedName>
        <fullName evidence="3">Uncharacterized protein</fullName>
    </submittedName>
</protein>
<proteinExistence type="predicted"/>
<keyword evidence="2" id="KW-0812">Transmembrane</keyword>
<feature type="compositionally biased region" description="Polar residues" evidence="1">
    <location>
        <begin position="187"/>
        <end position="201"/>
    </location>
</feature>
<comment type="caution">
    <text evidence="3">The sequence shown here is derived from an EMBL/GenBank/DDBJ whole genome shotgun (WGS) entry which is preliminary data.</text>
</comment>